<dbReference type="STRING" id="573321.SAMN04488505_101516"/>
<proteinExistence type="predicted"/>
<protein>
    <submittedName>
        <fullName evidence="2">Uncharacterized protein</fullName>
    </submittedName>
</protein>
<dbReference type="AlphaFoldDB" id="A0A1H7IBY1"/>
<evidence type="ECO:0000256" key="1">
    <source>
        <dbReference type="SAM" id="MobiDB-lite"/>
    </source>
</evidence>
<organism evidence="2 3">
    <name type="scientific">Chitinophaga rupis</name>
    <dbReference type="NCBI Taxonomy" id="573321"/>
    <lineage>
        <taxon>Bacteria</taxon>
        <taxon>Pseudomonadati</taxon>
        <taxon>Bacteroidota</taxon>
        <taxon>Chitinophagia</taxon>
        <taxon>Chitinophagales</taxon>
        <taxon>Chitinophagaceae</taxon>
        <taxon>Chitinophaga</taxon>
    </lineage>
</organism>
<keyword evidence="3" id="KW-1185">Reference proteome</keyword>
<sequence>MRPGKPSLSLQRMSTMRGFIWILLPVAALLFTAVTTYANDGHKEKDKDKCPEKCDNNGDKSASSNKPTPTINKIPTAIKPSRVEEYVWMLNREPEVEDGELENAVVDLYKWYLQNETRINNNDYLKGGGKSLVFPFKIDVKTLQQYFQFIKNNFPGLNEDDLDTNTKKILANRKKYAPVTERDDMENPMSIAVPK</sequence>
<evidence type="ECO:0000313" key="3">
    <source>
        <dbReference type="Proteomes" id="UP000198984"/>
    </source>
</evidence>
<feature type="compositionally biased region" description="Polar residues" evidence="1">
    <location>
        <begin position="59"/>
        <end position="73"/>
    </location>
</feature>
<reference evidence="2 3" key="1">
    <citation type="submission" date="2016-10" db="EMBL/GenBank/DDBJ databases">
        <authorList>
            <person name="de Groot N.N."/>
        </authorList>
    </citation>
    <scope>NUCLEOTIDE SEQUENCE [LARGE SCALE GENOMIC DNA]</scope>
    <source>
        <strain evidence="2 3">DSM 21039</strain>
    </source>
</reference>
<dbReference type="OrthoDB" id="678585at2"/>
<name>A0A1H7IBY1_9BACT</name>
<feature type="compositionally biased region" description="Basic and acidic residues" evidence="1">
    <location>
        <begin position="41"/>
        <end position="58"/>
    </location>
</feature>
<dbReference type="EMBL" id="FOBB01000001">
    <property type="protein sequence ID" value="SEK60073.1"/>
    <property type="molecule type" value="Genomic_DNA"/>
</dbReference>
<gene>
    <name evidence="2" type="ORF">SAMN04488505_101516</name>
</gene>
<feature type="region of interest" description="Disordered" evidence="1">
    <location>
        <begin position="41"/>
        <end position="74"/>
    </location>
</feature>
<dbReference type="RefSeq" id="WP_089906577.1">
    <property type="nucleotide sequence ID" value="NZ_FOBB01000001.1"/>
</dbReference>
<evidence type="ECO:0000313" key="2">
    <source>
        <dbReference type="EMBL" id="SEK60073.1"/>
    </source>
</evidence>
<accession>A0A1H7IBY1</accession>
<dbReference type="Proteomes" id="UP000198984">
    <property type="component" value="Unassembled WGS sequence"/>
</dbReference>